<keyword evidence="5" id="KW-1185">Reference proteome</keyword>
<feature type="domain" description="Xaa-Pro dipeptidyl-peptidase C-terminal" evidence="2">
    <location>
        <begin position="326"/>
        <end position="605"/>
    </location>
</feature>
<dbReference type="InterPro" id="IPR000383">
    <property type="entry name" value="Xaa-Pro-like_dom"/>
</dbReference>
<dbReference type="RefSeq" id="WP_160325818.1">
    <property type="nucleotide sequence ID" value="NZ_CP031598.1"/>
</dbReference>
<dbReference type="EMBL" id="LAXI01000003">
    <property type="protein sequence ID" value="KRS18425.1"/>
    <property type="molecule type" value="Genomic_DNA"/>
</dbReference>
<reference evidence="3 5" key="1">
    <citation type="submission" date="2015-04" db="EMBL/GenBank/DDBJ databases">
        <title>The draft genome sequence of Roseovarius indicus B108T.</title>
        <authorList>
            <person name="Li G."/>
            <person name="Lai Q."/>
            <person name="Shao Z."/>
            <person name="Yan P."/>
        </authorList>
    </citation>
    <scope>NUCLEOTIDE SEQUENCE [LARGE SCALE GENOMIC DNA]</scope>
    <source>
        <strain evidence="3 5">B108</strain>
    </source>
</reference>
<dbReference type="PANTHER" id="PTHR43056">
    <property type="entry name" value="PEPTIDASE S9 PROLYL OLIGOPEPTIDASE"/>
    <property type="match status" value="1"/>
</dbReference>
<dbReference type="InterPro" id="IPR005674">
    <property type="entry name" value="CocE/Ser_esterase"/>
</dbReference>
<evidence type="ECO:0000313" key="6">
    <source>
        <dbReference type="Proteomes" id="UP000325785"/>
    </source>
</evidence>
<dbReference type="PANTHER" id="PTHR43056:SF10">
    <property type="entry name" value="COCE_NOND FAMILY, PUTATIVE (AFU_ORTHOLOGUE AFUA_7G00600)-RELATED"/>
    <property type="match status" value="1"/>
</dbReference>
<dbReference type="AlphaFoldDB" id="A0A0T5PAW3"/>
<reference evidence="4 6" key="2">
    <citation type="submission" date="2018-08" db="EMBL/GenBank/DDBJ databases">
        <title>Genetic Globetrotter - A new plasmid hitch-hiking vast phylogenetic and geographic distances.</title>
        <authorList>
            <person name="Vollmers J."/>
            <person name="Petersen J."/>
        </authorList>
    </citation>
    <scope>NUCLEOTIDE SEQUENCE [LARGE SCALE GENOMIC DNA]</scope>
    <source>
        <strain evidence="4 6">DSM 26383</strain>
    </source>
</reference>
<accession>A0A0T5PAW3</accession>
<dbReference type="Gene3D" id="2.60.120.260">
    <property type="entry name" value="Galactose-binding domain-like"/>
    <property type="match status" value="1"/>
</dbReference>
<dbReference type="EC" id="3.1.1.84" evidence="4"/>
<dbReference type="Proteomes" id="UP000051401">
    <property type="component" value="Unassembled WGS sequence"/>
</dbReference>
<dbReference type="GO" id="GO:0008239">
    <property type="term" value="F:dipeptidyl-peptidase activity"/>
    <property type="evidence" value="ECO:0007669"/>
    <property type="project" value="InterPro"/>
</dbReference>
<dbReference type="KEGG" id="rid:RIdsm_01182"/>
<dbReference type="EMBL" id="CP031598">
    <property type="protein sequence ID" value="QEW25396.1"/>
    <property type="molecule type" value="Genomic_DNA"/>
</dbReference>
<evidence type="ECO:0000259" key="2">
    <source>
        <dbReference type="SMART" id="SM00939"/>
    </source>
</evidence>
<keyword evidence="1 4" id="KW-0378">Hydrolase</keyword>
<dbReference type="STRING" id="540747.SAMN04488031_104364"/>
<dbReference type="InterPro" id="IPR029058">
    <property type="entry name" value="AB_hydrolase_fold"/>
</dbReference>
<dbReference type="SUPFAM" id="SSF49785">
    <property type="entry name" value="Galactose-binding domain-like"/>
    <property type="match status" value="1"/>
</dbReference>
<dbReference type="Proteomes" id="UP000325785">
    <property type="component" value="Chromosome"/>
</dbReference>
<evidence type="ECO:0000256" key="1">
    <source>
        <dbReference type="ARBA" id="ARBA00022801"/>
    </source>
</evidence>
<protein>
    <submittedName>
        <fullName evidence="4">Cocaine esterase</fullName>
        <ecNumber evidence="4">3.1.1.84</ecNumber>
    </submittedName>
</protein>
<dbReference type="Gene3D" id="3.40.50.1820">
    <property type="entry name" value="alpha/beta hydrolase"/>
    <property type="match status" value="1"/>
</dbReference>
<evidence type="ECO:0000313" key="3">
    <source>
        <dbReference type="EMBL" id="KRS18425.1"/>
    </source>
</evidence>
<gene>
    <name evidence="4" type="primary">cocE_1</name>
    <name evidence="4" type="ORF">RIdsm_01182</name>
    <name evidence="3" type="ORF">XM52_06250</name>
</gene>
<dbReference type="Pfam" id="PF08530">
    <property type="entry name" value="PepX_C"/>
    <property type="match status" value="1"/>
</dbReference>
<dbReference type="InterPro" id="IPR050585">
    <property type="entry name" value="Xaa-Pro_dipeptidyl-ppase/CocE"/>
</dbReference>
<dbReference type="InterPro" id="IPR013736">
    <property type="entry name" value="Xaa-Pro_dipept_C"/>
</dbReference>
<organism evidence="3 5">
    <name type="scientific">Roseovarius indicus</name>
    <dbReference type="NCBI Taxonomy" id="540747"/>
    <lineage>
        <taxon>Bacteria</taxon>
        <taxon>Pseudomonadati</taxon>
        <taxon>Pseudomonadota</taxon>
        <taxon>Alphaproteobacteria</taxon>
        <taxon>Rhodobacterales</taxon>
        <taxon>Roseobacteraceae</taxon>
        <taxon>Roseovarius</taxon>
    </lineage>
</organism>
<sequence>MPGFEGSFQQYDCVADTHHGVSMRDGAVLYADVYRPALSGQAVEGKWPVLLERTPYNKDRLSYSVSGRYFAKRGYVYVVQDVRGRWSSEGNFAFLRNEADDGEDTMTWLASQPWCGDRIGTVGISYTTATQQALAIRHPEKLATQVLFDGAYNYFRQTMRHGGACEYAIAFQYSVSMARTGKQAVANPRIRAQLDEMWKDLPKWLRHQPLRQGASPLRLTPDYEQWFFDMLTKSDYEDWWKTPDLAIEEYIDDYPDIPLLFETSWYGHHITATLWKYEQLKNRHKTPKKLIIGTWLHGGDMFVQTWAGDVDFGSAAALEDNNSLRLRWLDHQMKGMTTGLDEEAPVQLFVMGGGSGRKDAMGRLSHGGRWRDEQEWPLARTRMTTFHLNPDGRLAEQAPPEDAAPITYDFDPANPVPTVGGNFTNYGTTGFLEGGGYNQNSGTMSGDHSPDLPLAVRPDVIVFRTDPLEDGVEVTGVVTCTLFVSSSAPDTDFTVKLIDEYPPNEDYPNGYALNLGDSILRMRYRDGYDRAELMTPGEVYEVQLRLQATSNFFAPGHRIRIDISSSNSPHYDVNPNTGEPLGLNRCQQVARQSLYVDRVRSSHVDLPIIPPEA</sequence>
<evidence type="ECO:0000313" key="4">
    <source>
        <dbReference type="EMBL" id="QEW25396.1"/>
    </source>
</evidence>
<dbReference type="Gene3D" id="1.10.3020.10">
    <property type="entry name" value="alpha-amino acid ester hydrolase ( Helical cap domain)"/>
    <property type="match status" value="1"/>
</dbReference>
<evidence type="ECO:0000313" key="5">
    <source>
        <dbReference type="Proteomes" id="UP000051401"/>
    </source>
</evidence>
<dbReference type="SUPFAM" id="SSF53474">
    <property type="entry name" value="alpha/beta-Hydrolases"/>
    <property type="match status" value="1"/>
</dbReference>
<dbReference type="NCBIfam" id="TIGR00976">
    <property type="entry name" value="CocE_NonD"/>
    <property type="match status" value="1"/>
</dbReference>
<dbReference type="InterPro" id="IPR008979">
    <property type="entry name" value="Galactose-bd-like_sf"/>
</dbReference>
<dbReference type="Pfam" id="PF02129">
    <property type="entry name" value="Peptidase_S15"/>
    <property type="match status" value="1"/>
</dbReference>
<dbReference type="SMART" id="SM00939">
    <property type="entry name" value="PepX_C"/>
    <property type="match status" value="1"/>
</dbReference>
<proteinExistence type="predicted"/>
<dbReference type="PATRIC" id="fig|540747.5.peg.3610"/>
<name>A0A0T5PAW3_9RHOB</name>